<reference evidence="22" key="3">
    <citation type="submission" date="2025-09" db="UniProtKB">
        <authorList>
            <consortium name="Ensembl"/>
        </authorList>
    </citation>
    <scope>IDENTIFICATION</scope>
</reference>
<keyword evidence="15" id="KW-0539">Nucleus</keyword>
<keyword evidence="10" id="KW-0223">Dioxygenase</keyword>
<accession>A0A8B9YRR0</accession>
<feature type="compositionally biased region" description="Polar residues" evidence="20">
    <location>
        <begin position="2177"/>
        <end position="2189"/>
    </location>
</feature>
<feature type="region of interest" description="Disordered" evidence="20">
    <location>
        <begin position="607"/>
        <end position="676"/>
    </location>
</feature>
<dbReference type="Proteomes" id="UP000694520">
    <property type="component" value="Chromosome 27"/>
</dbReference>
<dbReference type="GO" id="GO:0008270">
    <property type="term" value="F:zinc ion binding"/>
    <property type="evidence" value="ECO:0007669"/>
    <property type="project" value="UniProtKB-KW"/>
</dbReference>
<keyword evidence="13" id="KW-0805">Transcription regulation</keyword>
<dbReference type="GO" id="GO:0031490">
    <property type="term" value="F:chromatin DNA binding"/>
    <property type="evidence" value="ECO:0007669"/>
    <property type="project" value="TreeGrafter"/>
</dbReference>
<evidence type="ECO:0000256" key="1">
    <source>
        <dbReference type="ARBA" id="ARBA00001954"/>
    </source>
</evidence>
<evidence type="ECO:0000256" key="10">
    <source>
        <dbReference type="ARBA" id="ARBA00022964"/>
    </source>
</evidence>
<evidence type="ECO:0000256" key="14">
    <source>
        <dbReference type="ARBA" id="ARBA00023163"/>
    </source>
</evidence>
<dbReference type="InterPro" id="IPR054294">
    <property type="entry name" value="DUF7030"/>
</dbReference>
<dbReference type="GeneTree" id="ENSGT00940000158210"/>
<feature type="region of interest" description="Disordered" evidence="20">
    <location>
        <begin position="1819"/>
        <end position="1897"/>
    </location>
</feature>
<evidence type="ECO:0000256" key="2">
    <source>
        <dbReference type="ARBA" id="ARBA00004123"/>
    </source>
</evidence>
<dbReference type="Pfam" id="PF22988">
    <property type="entry name" value="PWWP_KDM3B"/>
    <property type="match status" value="1"/>
</dbReference>
<dbReference type="GO" id="GO:0051213">
    <property type="term" value="F:dioxygenase activity"/>
    <property type="evidence" value="ECO:0007669"/>
    <property type="project" value="UniProtKB-KW"/>
</dbReference>
<evidence type="ECO:0000256" key="12">
    <source>
        <dbReference type="ARBA" id="ARBA00023004"/>
    </source>
</evidence>
<feature type="region of interest" description="Disordered" evidence="20">
    <location>
        <begin position="2177"/>
        <end position="2215"/>
    </location>
</feature>
<evidence type="ECO:0000256" key="16">
    <source>
        <dbReference type="ARBA" id="ARBA00037987"/>
    </source>
</evidence>
<feature type="compositionally biased region" description="Basic residues" evidence="20">
    <location>
        <begin position="341"/>
        <end position="350"/>
    </location>
</feature>
<keyword evidence="6" id="KW-0863">Zinc-finger</keyword>
<evidence type="ECO:0000256" key="9">
    <source>
        <dbReference type="ARBA" id="ARBA00022853"/>
    </source>
</evidence>
<feature type="compositionally biased region" description="Low complexity" evidence="20">
    <location>
        <begin position="370"/>
        <end position="379"/>
    </location>
</feature>
<feature type="compositionally biased region" description="Polar residues" evidence="20">
    <location>
        <begin position="624"/>
        <end position="640"/>
    </location>
</feature>
<dbReference type="Pfam" id="PF22989">
    <property type="entry name" value="DUF7030"/>
    <property type="match status" value="1"/>
</dbReference>
<dbReference type="GO" id="GO:0006357">
    <property type="term" value="P:regulation of transcription by RNA polymerase II"/>
    <property type="evidence" value="ECO:0007669"/>
    <property type="project" value="TreeGrafter"/>
</dbReference>
<feature type="domain" description="JmjC" evidence="21">
    <location>
        <begin position="2480"/>
        <end position="2704"/>
    </location>
</feature>
<evidence type="ECO:0000256" key="8">
    <source>
        <dbReference type="ARBA" id="ARBA00022843"/>
    </source>
</evidence>
<feature type="region of interest" description="Disordered" evidence="20">
    <location>
        <begin position="258"/>
        <end position="453"/>
    </location>
</feature>
<feature type="compositionally biased region" description="Basic residues" evidence="20">
    <location>
        <begin position="1848"/>
        <end position="1857"/>
    </location>
</feature>
<evidence type="ECO:0000256" key="17">
    <source>
        <dbReference type="ARBA" id="ARBA00056982"/>
    </source>
</evidence>
<keyword evidence="7" id="KW-0862">Zinc</keyword>
<feature type="region of interest" description="Disordered" evidence="20">
    <location>
        <begin position="2239"/>
        <end position="2271"/>
    </location>
</feature>
<evidence type="ECO:0000256" key="18">
    <source>
        <dbReference type="ARBA" id="ARBA00069433"/>
    </source>
</evidence>
<feature type="compositionally biased region" description="Basic and acidic residues" evidence="20">
    <location>
        <begin position="434"/>
        <end position="453"/>
    </location>
</feature>
<dbReference type="PROSITE" id="PS51184">
    <property type="entry name" value="JMJC"/>
    <property type="match status" value="1"/>
</dbReference>
<keyword evidence="3" id="KW-1017">Isopeptide bond</keyword>
<evidence type="ECO:0000256" key="20">
    <source>
        <dbReference type="SAM" id="MobiDB-lite"/>
    </source>
</evidence>
<comment type="function">
    <text evidence="17">Probable histone demethylase that specifically demethylates 'Lys-9' of histone H3, thereby playing a central role in histone code. Demethylation of Lys residue generates formaldehyde and succinate. May be involved in hormone-dependent transcriptional activation, by participating in recruitment to androgen-receptor target genes.</text>
</comment>
<evidence type="ECO:0000313" key="23">
    <source>
        <dbReference type="Proteomes" id="UP000694520"/>
    </source>
</evidence>
<feature type="region of interest" description="Disordered" evidence="20">
    <location>
        <begin position="1236"/>
        <end position="1265"/>
    </location>
</feature>
<evidence type="ECO:0000256" key="11">
    <source>
        <dbReference type="ARBA" id="ARBA00023002"/>
    </source>
</evidence>
<dbReference type="PANTHER" id="PTHR12549:SF6">
    <property type="entry name" value="JMJC DOMAIN-CONTAINING HISTONE DEMETHYLATION PROTEIN 2C-RELATED"/>
    <property type="match status" value="1"/>
</dbReference>
<feature type="compositionally biased region" description="Basic and acidic residues" evidence="20">
    <location>
        <begin position="321"/>
        <end position="340"/>
    </location>
</feature>
<evidence type="ECO:0000256" key="7">
    <source>
        <dbReference type="ARBA" id="ARBA00022833"/>
    </source>
</evidence>
<feature type="compositionally biased region" description="Basic and acidic residues" evidence="20">
    <location>
        <begin position="407"/>
        <end position="421"/>
    </location>
</feature>
<dbReference type="GO" id="GO:0000785">
    <property type="term" value="C:chromatin"/>
    <property type="evidence" value="ECO:0007669"/>
    <property type="project" value="TreeGrafter"/>
</dbReference>
<feature type="compositionally biased region" description="Basic and acidic residues" evidence="20">
    <location>
        <begin position="1858"/>
        <end position="1874"/>
    </location>
</feature>
<dbReference type="InterPro" id="IPR054503">
    <property type="entry name" value="KDM3AB_Tudor"/>
</dbReference>
<keyword evidence="14" id="KW-0804">Transcription</keyword>
<evidence type="ECO:0000256" key="4">
    <source>
        <dbReference type="ARBA" id="ARBA00022553"/>
    </source>
</evidence>
<dbReference type="Ensembl" id="ENSBGRT00000047992.1">
    <property type="protein sequence ID" value="ENSBGRP00000041387.1"/>
    <property type="gene ID" value="ENSBGRG00000025856.1"/>
</dbReference>
<dbReference type="GO" id="GO:0032454">
    <property type="term" value="F:histone H3K9 demethylase activity"/>
    <property type="evidence" value="ECO:0007669"/>
    <property type="project" value="InterPro"/>
</dbReference>
<keyword evidence="12" id="KW-0408">Iron</keyword>
<evidence type="ECO:0000256" key="5">
    <source>
        <dbReference type="ARBA" id="ARBA00022723"/>
    </source>
</evidence>
<protein>
    <recommendedName>
        <fullName evidence="18">Probable JmjC domain-containing histone demethylation protein 2C</fullName>
    </recommendedName>
    <alternativeName>
        <fullName evidence="19">Jumonji domain-containing protein 1C</fullName>
    </alternativeName>
</protein>
<dbReference type="Pfam" id="PF02373">
    <property type="entry name" value="JmjC"/>
    <property type="match status" value="1"/>
</dbReference>
<dbReference type="SUPFAM" id="SSF51197">
    <property type="entry name" value="Clavaminate synthase-like"/>
    <property type="match status" value="1"/>
</dbReference>
<evidence type="ECO:0000256" key="19">
    <source>
        <dbReference type="ARBA" id="ARBA00079980"/>
    </source>
</evidence>
<feature type="compositionally biased region" description="Polar residues" evidence="20">
    <location>
        <begin position="2253"/>
        <end position="2271"/>
    </location>
</feature>
<comment type="cofactor">
    <cofactor evidence="1">
        <name>Fe(2+)</name>
        <dbReference type="ChEBI" id="CHEBI:29033"/>
    </cofactor>
</comment>
<keyword evidence="11" id="KW-0560">Oxidoreductase</keyword>
<evidence type="ECO:0000256" key="6">
    <source>
        <dbReference type="ARBA" id="ARBA00022771"/>
    </source>
</evidence>
<keyword evidence="23" id="KW-1185">Reference proteome</keyword>
<evidence type="ECO:0000313" key="22">
    <source>
        <dbReference type="Ensembl" id="ENSBGRP00000041387.1"/>
    </source>
</evidence>
<dbReference type="GO" id="GO:0003712">
    <property type="term" value="F:transcription coregulator activity"/>
    <property type="evidence" value="ECO:0007669"/>
    <property type="project" value="TreeGrafter"/>
</dbReference>
<evidence type="ECO:0000256" key="3">
    <source>
        <dbReference type="ARBA" id="ARBA00022499"/>
    </source>
</evidence>
<feature type="compositionally biased region" description="Polar residues" evidence="20">
    <location>
        <begin position="280"/>
        <end position="307"/>
    </location>
</feature>
<dbReference type="InterPro" id="IPR054504">
    <property type="entry name" value="PWWP_KDM3B"/>
</dbReference>
<proteinExistence type="inferred from homology"/>
<dbReference type="PANTHER" id="PTHR12549">
    <property type="entry name" value="JMJC DOMAIN-CONTAINING HISTONE DEMETHYLATION PROTEIN"/>
    <property type="match status" value="1"/>
</dbReference>
<dbReference type="InterPro" id="IPR003347">
    <property type="entry name" value="JmjC_dom"/>
</dbReference>
<comment type="subcellular location">
    <subcellularLocation>
        <location evidence="2">Nucleus</location>
    </subcellularLocation>
</comment>
<evidence type="ECO:0000256" key="15">
    <source>
        <dbReference type="ARBA" id="ARBA00023242"/>
    </source>
</evidence>
<feature type="compositionally biased region" description="Basic and acidic residues" evidence="20">
    <location>
        <begin position="351"/>
        <end position="368"/>
    </location>
</feature>
<dbReference type="Gene3D" id="2.60.120.650">
    <property type="entry name" value="Cupin"/>
    <property type="match status" value="1"/>
</dbReference>
<evidence type="ECO:0000259" key="21">
    <source>
        <dbReference type="PROSITE" id="PS51184"/>
    </source>
</evidence>
<evidence type="ECO:0000256" key="13">
    <source>
        <dbReference type="ARBA" id="ARBA00023015"/>
    </source>
</evidence>
<dbReference type="GO" id="GO:0000118">
    <property type="term" value="C:histone deacetylase complex"/>
    <property type="evidence" value="ECO:0007669"/>
    <property type="project" value="TreeGrafter"/>
</dbReference>
<dbReference type="Pfam" id="PF22987">
    <property type="entry name" value="Tudor_KDM3B"/>
    <property type="match status" value="1"/>
</dbReference>
<keyword evidence="9" id="KW-0156">Chromatin regulator</keyword>
<comment type="similarity">
    <text evidence="16">Belongs to the JHDM2 histone demethylase family.</text>
</comment>
<sequence length="2746" mass="305751">MAVETRPELVGKRFLCLALGEEARLERGESGRCWRGWRAGVIRAVSHRDSRNPDLAVYVEFDDLEWDKREWVKVYEDFSTFLVEYHLIWARRINPSQTQGSKSKQIQWPALTFKPLVEKSVPSSITAVEFLVDKQLDFLTEDSAFQPYQDDIDSLNPVLRDNPQLQEEVKVWVKEQKVQEIFMQGPYSLNGYRVRVYRQDSATQWFTGIITHHDLFTRTMIVMNDQVLEPQNVDPSMVQMTFLDDVVHSLLKGENIGITSRRRSRASQNSNTVHGHYTRAQANSPRPAMNSQTAVPKQNSHQQQRNIRPNKRKGSDSSIPDEEKMKEEKYDYIARGENPKGKKQVMNKRRKAEEDEKKLNMKRLRTDNVSDFSESSDSENSNKRIINNSSEQKPENELKNKNTSKINGEEGKSQNNEKAEETLIDSQHPWDQIQEDKKHEETEKQKSVDFQRQEKMIIHSSEQATLSDHNSSDLLLQERNTEKTHTMELLPKEKFVSRPPTPKCVIDITNDTNTEKVAQETSSSTFGLQTLQKMDPNVSDSKHSIANTKYLETGNQDSDQNWVSDVVKVDLTQSNVRNASSGNENLSMEKEKNQYVSYLSSLSAVSVTEDKLHKRSPPPETIKSKLNTSVDAPKTKSNPSPEVVKPKVNHSPDSVKSKATYANSQAAGERRPANKIEHELSRCSFHPVPTRGSTLETTKSPLIIDKNEHFTVYRDPALIGSDTGANHISPFLSQHPFPLHSSSHRTCLNPGTHHPALTPAPHLLAGSSSQTPLPTINTHPLTSGPHHSVHHPHLLPTVLPGVPTASLLGGHPRLETAHASSLSHLALAHQQQQQLLQHQSPHLLGQAHPSASYNQLGLYPIIWQYPNGTHAYSGLGLPSKWVHPENAVNAEPSLRRNSPSPWLHQPTPVTSADGIGLLSHIPVRPSSAEPHRPLKIAAHSSPPLTKCLVDHHKEELERKAFIEPLRSVASTSAKNDLDLNRSQTGKDGHLHRHFVDPVLNQLQRPPQETGERLNKYKEEHRRILQESIDVAPFTTKIKGLECDRDNYSRVASSSSSPKSHVIKQDKDIETDLYKMKHSVPHSLPQSNYFTTLSNSVVNEPPRSYPSKEISNIYTEKQSNTLATAANPQTLTSFISSLSKPPPLIKHQPESEGLVGKVPEHLSHQFASHSVTTFRNDCRSPTHLTVSSTNTLRSMPALHRAPVFHPPIHHSLERKESSYSSLSPPTLTPVMPVNAGGKVQESQKPPTLIPEPKDTQASFKSSSEQSLTEMWKSNNNLSKEKAEWRVEKSSGKSQAAMASVIVRPPSSTKLDSVPAVQLASKERVSERSSLGANQTDCLKPAEAGESGRVILPSVNSDSAHIKSEKNFQAVSQGSVPSSVTSAVSTVCNTKTDTFTSAATAPGVSSWGGSEIIYSLSNTILASKSLECTSSKSVSHSVAQTQECTVSITAPVTPASSKTGSAIQPSSGFSGTTDFIHLKKHKAALAQLNIKVVMSVRLSLKQRKVPGCHGVCHRASTFKYETRQRASSTVSFKERVSERSSLGANQTDCLKPAEAGESGRVILPSVNSDSAHIKSEKNFQAVSQGSVPSSVTSAVSTVCNTKTDTFTSAATAPGVSSWGGSEIIYSLSNTILASKSLECTSSKSVSHSVAQTQECTVSITAPVTPASSKTGSAIQPSSGFSGTTDFIHLKKHKAALAAAQYKSSNVSETEPNAAKSQTSSASHLLDSTVVCSTINKADSVGNGQASQTSQPNYHTKLKKAWLTRHSEEDKNTNKMENSGSSVSEIIKPCSVNLIASTSNDLQNSVDSKIIVDKYVKDDKVNRRKAKRTYESGSESGDSDESESKSEQRTKRQPKPTYKKKQNDLQKRKGEMEEDLKPNGILSRSAKEKSKLKLQSNNNSAGIPRSVLKDWRKVKKLKQTGESFLQDDSCCEIGPNLQKCRECRLIRSKKGEEPTHSPVFCRFYYFRRLSFSKNGVVRIDGFSSPDQYDDEAMSLWTHENYEDDELDIETSKYILDIIGDKFCQLVTSEKTALSWVKKDAKIAWKRAVRGVREMCDACEATLFNIHWVCQKCGFVVCLDCYKAKERKSSRDKELYAWMKCVKGQPHDHKHLMPTQIIPGSVLTDLLDAMHTLREKYGIKSHCHCTNKQNIQVGNFSPMNGVSQVLQNVLNHSNKISLCMPESQQQSTPQKPESNGSSSPGSDVSTDSKLTPPESQSPLHWLADLAEQKAREEKKENKEFALEKQIKEEREQDDPDSPNSRTSPPVSQNNEQGSTLRDLLTTTAGKLRVGSTDAGIAFAPVYSMGTPSGKSGRTMPNILDDIIASVVENKIPPNKASKINVKSEFKEEPKESRKSAMDENNKLYSDIPHSWICEKHILWLKDYKNTNNWKLFKECWKYGQPAVVSGVHKKMNISLWKADSISLDFGDHQADLLNCKDSIISNANVKEFWDGFEEVSKRQKTKSGETVVLKLKDCPSGEDFKTMMPARYEDLLKSLPLPEYCNPEGKFNLASHLPGFFVRPDLGPRLCSAYGVAAAKDHDIGTTNLHVEVSDVVNILVYVGIAKGNGILSKAGILKKFEEEDLDDILRKRLKDSSEIPGALWHIYAGKDVDKIREFLQKISKEQGLEVLPEHDPIRDQSWYVNKKLRQRLLEEYGVKTCTLVQFLGDAIVLPAGALHQVQNFHSCIQVTEDFVSPEHLVQSFHLTQELRLLKEEINYDDKLQVKNILYHAVKEMVRALKIHEDEVEAMEEN</sequence>
<organism evidence="22 23">
    <name type="scientific">Bos mutus grunniens</name>
    <name type="common">Wild yak</name>
    <name type="synonym">Bos grunniens</name>
    <dbReference type="NCBI Taxonomy" id="30521"/>
    <lineage>
        <taxon>Eukaryota</taxon>
        <taxon>Metazoa</taxon>
        <taxon>Chordata</taxon>
        <taxon>Craniata</taxon>
        <taxon>Vertebrata</taxon>
        <taxon>Euteleostomi</taxon>
        <taxon>Mammalia</taxon>
        <taxon>Eutheria</taxon>
        <taxon>Laurasiatheria</taxon>
        <taxon>Artiodactyla</taxon>
        <taxon>Ruminantia</taxon>
        <taxon>Pecora</taxon>
        <taxon>Bovidae</taxon>
        <taxon>Bovinae</taxon>
        <taxon>Bos</taxon>
    </lineage>
</organism>
<keyword evidence="4" id="KW-0597">Phosphoprotein</keyword>
<keyword evidence="5" id="KW-0479">Metal-binding</keyword>
<feature type="compositionally biased region" description="Polar residues" evidence="20">
    <location>
        <begin position="1254"/>
        <end position="1265"/>
    </location>
</feature>
<dbReference type="SMART" id="SM00558">
    <property type="entry name" value="JmjC"/>
    <property type="match status" value="1"/>
</dbReference>
<dbReference type="FunFam" id="2.60.120.650:FF:000008">
    <property type="entry name" value="Probable JmjC domain-containing histone demethylation protein 2C"/>
    <property type="match status" value="1"/>
</dbReference>
<dbReference type="InterPro" id="IPR045109">
    <property type="entry name" value="LSDs-like"/>
</dbReference>
<feature type="compositionally biased region" description="Low complexity" evidence="20">
    <location>
        <begin position="2190"/>
        <end position="2204"/>
    </location>
</feature>
<reference evidence="22" key="1">
    <citation type="submission" date="2019-05" db="EMBL/GenBank/DDBJ databases">
        <authorList>
            <person name="Zhang S."/>
            <person name="Liu J."/>
        </authorList>
    </citation>
    <scope>NUCLEOTIDE SEQUENCE [LARGE SCALE GENOMIC DNA]</scope>
</reference>
<keyword evidence="8" id="KW-0832">Ubl conjugation</keyword>
<reference evidence="22" key="2">
    <citation type="submission" date="2025-08" db="UniProtKB">
        <authorList>
            <consortium name="Ensembl"/>
        </authorList>
    </citation>
    <scope>IDENTIFICATION</scope>
</reference>
<gene>
    <name evidence="22" type="primary">JMJD1C</name>
</gene>
<name>A0A8B9YRR0_BOSMU</name>